<dbReference type="SUPFAM" id="SSF52821">
    <property type="entry name" value="Rhodanese/Cell cycle control phosphatase"/>
    <property type="match status" value="1"/>
</dbReference>
<dbReference type="OrthoDB" id="1445766at2"/>
<feature type="domain" description="Rhodanese" evidence="2">
    <location>
        <begin position="46"/>
        <end position="136"/>
    </location>
</feature>
<dbReference type="InterPro" id="IPR036873">
    <property type="entry name" value="Rhodanese-like_dom_sf"/>
</dbReference>
<dbReference type="SMART" id="SM00450">
    <property type="entry name" value="RHOD"/>
    <property type="match status" value="1"/>
</dbReference>
<proteinExistence type="predicted"/>
<keyword evidence="1" id="KW-0812">Transmembrane</keyword>
<evidence type="ECO:0000313" key="4">
    <source>
        <dbReference type="Proteomes" id="UP000321201"/>
    </source>
</evidence>
<dbReference type="FunCoup" id="A0A5C7F1T0">
    <property type="interactions" value="174"/>
</dbReference>
<keyword evidence="1" id="KW-0472">Membrane</keyword>
<protein>
    <submittedName>
        <fullName evidence="3">Rhodanese-like domain-containing protein</fullName>
    </submittedName>
</protein>
<dbReference type="PANTHER" id="PTHR43031:SF18">
    <property type="entry name" value="RHODANESE-RELATED SULFURTRANSFERASES"/>
    <property type="match status" value="1"/>
</dbReference>
<dbReference type="PANTHER" id="PTHR43031">
    <property type="entry name" value="FAD-DEPENDENT OXIDOREDUCTASE"/>
    <property type="match status" value="1"/>
</dbReference>
<dbReference type="InterPro" id="IPR001763">
    <property type="entry name" value="Rhodanese-like_dom"/>
</dbReference>
<dbReference type="PROSITE" id="PS50206">
    <property type="entry name" value="RHODANESE_3"/>
    <property type="match status" value="1"/>
</dbReference>
<reference evidence="3 4" key="1">
    <citation type="submission" date="2019-08" db="EMBL/GenBank/DDBJ databases">
        <title>Pelomicrobium methylotrophicum gen. nov., sp. nov. a moderately thermophilic, facultatively anaerobic, lithoautotrophic and methylotrophic bacterium isolated from a terrestrial mud volcano.</title>
        <authorList>
            <person name="Slobodkina G.B."/>
            <person name="Merkel A.Y."/>
            <person name="Slobodkin A.I."/>
        </authorList>
    </citation>
    <scope>NUCLEOTIDE SEQUENCE [LARGE SCALE GENOMIC DNA]</scope>
    <source>
        <strain evidence="3 4">SM250</strain>
    </source>
</reference>
<gene>
    <name evidence="3" type="ORF">FR698_01115</name>
</gene>
<feature type="transmembrane region" description="Helical" evidence="1">
    <location>
        <begin position="7"/>
        <end position="26"/>
    </location>
</feature>
<comment type="caution">
    <text evidence="3">The sequence shown here is derived from an EMBL/GenBank/DDBJ whole genome shotgun (WGS) entry which is preliminary data.</text>
</comment>
<evidence type="ECO:0000259" key="2">
    <source>
        <dbReference type="PROSITE" id="PS50206"/>
    </source>
</evidence>
<name>A0A5C7F1T0_9PROT</name>
<dbReference type="InParanoid" id="A0A5C7F1T0"/>
<organism evidence="3 4">
    <name type="scientific">Pelomicrobium methylotrophicum</name>
    <dbReference type="NCBI Taxonomy" id="2602750"/>
    <lineage>
        <taxon>Bacteria</taxon>
        <taxon>Pseudomonadati</taxon>
        <taxon>Pseudomonadota</taxon>
        <taxon>Hydrogenophilia</taxon>
        <taxon>Hydrogenophilia incertae sedis</taxon>
        <taxon>Pelomicrobium</taxon>
    </lineage>
</organism>
<dbReference type="RefSeq" id="WP_147798323.1">
    <property type="nucleotide sequence ID" value="NZ_VPFL01000001.1"/>
</dbReference>
<dbReference type="Proteomes" id="UP000321201">
    <property type="component" value="Unassembled WGS sequence"/>
</dbReference>
<dbReference type="Pfam" id="PF00581">
    <property type="entry name" value="Rhodanese"/>
    <property type="match status" value="1"/>
</dbReference>
<dbReference type="CDD" id="cd00158">
    <property type="entry name" value="RHOD"/>
    <property type="match status" value="1"/>
</dbReference>
<dbReference type="Gene3D" id="3.40.250.10">
    <property type="entry name" value="Rhodanese-like domain"/>
    <property type="match status" value="1"/>
</dbReference>
<evidence type="ECO:0000256" key="1">
    <source>
        <dbReference type="SAM" id="Phobius"/>
    </source>
</evidence>
<dbReference type="InterPro" id="IPR050229">
    <property type="entry name" value="GlpE_sulfurtransferase"/>
</dbReference>
<sequence length="137" mass="15294">MEFIQDNIWLVLIAVVSGGMLAWSFLGPKILGIPQVGTLEATRLINQRDAVVLDVRDEGEYRAGHIPNSRHVPLTAIDSRLKELEKYRARPILVICRTGNRSGAAANLLRKRGFQEVWVLRGGLVAWEQANLPVERG</sequence>
<accession>A0A5C7F1T0</accession>
<evidence type="ECO:0000313" key="3">
    <source>
        <dbReference type="EMBL" id="TXF13738.1"/>
    </source>
</evidence>
<keyword evidence="4" id="KW-1185">Reference proteome</keyword>
<dbReference type="EMBL" id="VPFL01000001">
    <property type="protein sequence ID" value="TXF13738.1"/>
    <property type="molecule type" value="Genomic_DNA"/>
</dbReference>
<keyword evidence="1" id="KW-1133">Transmembrane helix</keyword>
<dbReference type="AlphaFoldDB" id="A0A5C7F1T0"/>